<dbReference type="Proteomes" id="UP001165960">
    <property type="component" value="Unassembled WGS sequence"/>
</dbReference>
<protein>
    <submittedName>
        <fullName evidence="1">Uncharacterized protein</fullName>
    </submittedName>
</protein>
<organism evidence="1 2">
    <name type="scientific">Entomophthora muscae</name>
    <dbReference type="NCBI Taxonomy" id="34485"/>
    <lineage>
        <taxon>Eukaryota</taxon>
        <taxon>Fungi</taxon>
        <taxon>Fungi incertae sedis</taxon>
        <taxon>Zoopagomycota</taxon>
        <taxon>Entomophthoromycotina</taxon>
        <taxon>Entomophthoromycetes</taxon>
        <taxon>Entomophthorales</taxon>
        <taxon>Entomophthoraceae</taxon>
        <taxon>Entomophthora</taxon>
    </lineage>
</organism>
<sequence>MFVLLCLLSEENPGQLLYLFKDLPVRAHDLLFTGESLVKSLTSDDVEIALPIFVPESYLVEENLVLIPIVMKEPLLPQDLPVLPEHAPGCTFWLLISMLLIKLNDHLSQLSSTLSL</sequence>
<reference evidence="1" key="1">
    <citation type="submission" date="2022-04" db="EMBL/GenBank/DDBJ databases">
        <title>Genome of the entomopathogenic fungus Entomophthora muscae.</title>
        <authorList>
            <person name="Elya C."/>
            <person name="Lovett B.R."/>
            <person name="Lee E."/>
            <person name="Macias A.M."/>
            <person name="Hajek A.E."/>
            <person name="De Bivort B.L."/>
            <person name="Kasson M.T."/>
            <person name="De Fine Licht H.H."/>
            <person name="Stajich J.E."/>
        </authorList>
    </citation>
    <scope>NUCLEOTIDE SEQUENCE</scope>
    <source>
        <strain evidence="1">Berkeley</strain>
    </source>
</reference>
<name>A0ACC2TNW1_9FUNG</name>
<comment type="caution">
    <text evidence="1">The sequence shown here is derived from an EMBL/GenBank/DDBJ whole genome shotgun (WGS) entry which is preliminary data.</text>
</comment>
<proteinExistence type="predicted"/>
<dbReference type="EMBL" id="QTSX02002308">
    <property type="protein sequence ID" value="KAJ9076233.1"/>
    <property type="molecule type" value="Genomic_DNA"/>
</dbReference>
<evidence type="ECO:0000313" key="1">
    <source>
        <dbReference type="EMBL" id="KAJ9076233.1"/>
    </source>
</evidence>
<evidence type="ECO:0000313" key="2">
    <source>
        <dbReference type="Proteomes" id="UP001165960"/>
    </source>
</evidence>
<gene>
    <name evidence="1" type="ORF">DSO57_1028292</name>
</gene>
<keyword evidence="2" id="KW-1185">Reference proteome</keyword>
<accession>A0ACC2TNW1</accession>